<dbReference type="AlphaFoldDB" id="A0A9X4XHI3"/>
<evidence type="ECO:0008006" key="4">
    <source>
        <dbReference type="Google" id="ProtNLM"/>
    </source>
</evidence>
<gene>
    <name evidence="2" type="ORF">GMA92_14530</name>
</gene>
<evidence type="ECO:0000313" key="2">
    <source>
        <dbReference type="EMBL" id="MTK22622.1"/>
    </source>
</evidence>
<accession>A0A9X4XHI3</accession>
<feature type="signal peptide" evidence="1">
    <location>
        <begin position="1"/>
        <end position="19"/>
    </location>
</feature>
<reference evidence="2 3" key="1">
    <citation type="journal article" date="2019" name="Nat. Med.">
        <title>A library of human gut bacterial isolates paired with longitudinal multiomics data enables mechanistic microbiome research.</title>
        <authorList>
            <person name="Poyet M."/>
            <person name="Groussin M."/>
            <person name="Gibbons S.M."/>
            <person name="Avila-Pacheco J."/>
            <person name="Jiang X."/>
            <person name="Kearney S.M."/>
            <person name="Perrotta A.R."/>
            <person name="Berdy B."/>
            <person name="Zhao S."/>
            <person name="Lieberman T.D."/>
            <person name="Swanson P.K."/>
            <person name="Smith M."/>
            <person name="Roesemann S."/>
            <person name="Alexander J.E."/>
            <person name="Rich S.A."/>
            <person name="Livny J."/>
            <person name="Vlamakis H."/>
            <person name="Clish C."/>
            <person name="Bullock K."/>
            <person name="Deik A."/>
            <person name="Scott J."/>
            <person name="Pierce K.A."/>
            <person name="Xavier R.J."/>
            <person name="Alm E.J."/>
        </authorList>
    </citation>
    <scope>NUCLEOTIDE SEQUENCE [LARGE SCALE GENOMIC DNA]</scope>
    <source>
        <strain evidence="2 3">BIOML-A198</strain>
    </source>
</reference>
<proteinExistence type="predicted"/>
<dbReference type="PROSITE" id="PS51257">
    <property type="entry name" value="PROKAR_LIPOPROTEIN"/>
    <property type="match status" value="1"/>
</dbReference>
<keyword evidence="1" id="KW-0732">Signal</keyword>
<name>A0A9X4XHI3_9FIRM</name>
<organism evidence="2 3">
    <name type="scientific">Turicibacter sanguinis</name>
    <dbReference type="NCBI Taxonomy" id="154288"/>
    <lineage>
        <taxon>Bacteria</taxon>
        <taxon>Bacillati</taxon>
        <taxon>Bacillota</taxon>
        <taxon>Erysipelotrichia</taxon>
        <taxon>Erysipelotrichales</taxon>
        <taxon>Turicibacteraceae</taxon>
        <taxon>Turicibacter</taxon>
    </lineage>
</organism>
<comment type="caution">
    <text evidence="2">The sequence shown here is derived from an EMBL/GenBank/DDBJ whole genome shotgun (WGS) entry which is preliminary data.</text>
</comment>
<evidence type="ECO:0000256" key="1">
    <source>
        <dbReference type="SAM" id="SignalP"/>
    </source>
</evidence>
<protein>
    <recommendedName>
        <fullName evidence="4">DUF5067 domain-containing protein</fullName>
    </recommendedName>
</protein>
<feature type="chain" id="PRO_5040743867" description="DUF5067 domain-containing protein" evidence="1">
    <location>
        <begin position="20"/>
        <end position="196"/>
    </location>
</feature>
<dbReference type="OrthoDB" id="2087247at2"/>
<dbReference type="EMBL" id="WMQE01000046">
    <property type="protein sequence ID" value="MTK22622.1"/>
    <property type="molecule type" value="Genomic_DNA"/>
</dbReference>
<evidence type="ECO:0000313" key="3">
    <source>
        <dbReference type="Proteomes" id="UP000487649"/>
    </source>
</evidence>
<dbReference type="Proteomes" id="UP000487649">
    <property type="component" value="Unassembled WGS sequence"/>
</dbReference>
<dbReference type="GeneID" id="60059213"/>
<dbReference type="RefSeq" id="WP_006785267.1">
    <property type="nucleotide sequence ID" value="NZ_CABJBH010000001.1"/>
</dbReference>
<sequence length="196" mass="21821">MKKFLGSCLVLSCILTLMGCQTHTTELVPQTLSEKEEYLLSLTGHKVLLYSLNHLPAHDGYELSLTYEVYEQKELVKEYQFFGMSEPEPAGRSVDETIGLNFQGNQIRVLSGKDGMMASGSLKIEEDLTQYSQAFFSEPMALPLGTELYIYYANNGGSIATNIPIGIPLDEVNLDEFFNVGESVILIKLSLQPYSD</sequence>